<dbReference type="Proteomes" id="UP000594638">
    <property type="component" value="Unassembled WGS sequence"/>
</dbReference>
<comment type="caution">
    <text evidence="1">The sequence shown here is derived from an EMBL/GenBank/DDBJ whole genome shotgun (WGS) entry which is preliminary data.</text>
</comment>
<evidence type="ECO:0000313" key="2">
    <source>
        <dbReference type="Proteomes" id="UP000594638"/>
    </source>
</evidence>
<dbReference type="Gramene" id="OE9A049896T1">
    <property type="protein sequence ID" value="OE9A049896C1"/>
    <property type="gene ID" value="OE9A049896"/>
</dbReference>
<protein>
    <submittedName>
        <fullName evidence="1">Uncharacterized protein</fullName>
    </submittedName>
</protein>
<name>A0A8S0RD69_OLEEU</name>
<keyword evidence="2" id="KW-1185">Reference proteome</keyword>
<evidence type="ECO:0000313" key="1">
    <source>
        <dbReference type="EMBL" id="CAA2976872.1"/>
    </source>
</evidence>
<sequence length="92" mass="10490">MGQMEAVRRGQVLVVVDLLRNEQVGQALELVQRVDEGGFKYRHLEERVLVEFLQGAQQEQLFPAAVLEGFLRAVPASRRLHSPLVVVHFRQT</sequence>
<dbReference type="AlphaFoldDB" id="A0A8S0RD69"/>
<proteinExistence type="predicted"/>
<reference evidence="1 2" key="1">
    <citation type="submission" date="2019-12" db="EMBL/GenBank/DDBJ databases">
        <authorList>
            <person name="Alioto T."/>
            <person name="Alioto T."/>
            <person name="Gomez Garrido J."/>
        </authorList>
    </citation>
    <scope>NUCLEOTIDE SEQUENCE [LARGE SCALE GENOMIC DNA]</scope>
</reference>
<gene>
    <name evidence="1" type="ORF">OLEA9_A049896</name>
</gene>
<feature type="non-terminal residue" evidence="1">
    <location>
        <position position="1"/>
    </location>
</feature>
<accession>A0A8S0RD69</accession>
<dbReference type="EMBL" id="CACTIH010002595">
    <property type="protein sequence ID" value="CAA2976872.1"/>
    <property type="molecule type" value="Genomic_DNA"/>
</dbReference>
<organism evidence="1 2">
    <name type="scientific">Olea europaea subsp. europaea</name>
    <dbReference type="NCBI Taxonomy" id="158383"/>
    <lineage>
        <taxon>Eukaryota</taxon>
        <taxon>Viridiplantae</taxon>
        <taxon>Streptophyta</taxon>
        <taxon>Embryophyta</taxon>
        <taxon>Tracheophyta</taxon>
        <taxon>Spermatophyta</taxon>
        <taxon>Magnoliopsida</taxon>
        <taxon>eudicotyledons</taxon>
        <taxon>Gunneridae</taxon>
        <taxon>Pentapetalae</taxon>
        <taxon>asterids</taxon>
        <taxon>lamiids</taxon>
        <taxon>Lamiales</taxon>
        <taxon>Oleaceae</taxon>
        <taxon>Oleeae</taxon>
        <taxon>Olea</taxon>
    </lineage>
</organism>